<evidence type="ECO:0000313" key="1">
    <source>
        <dbReference type="EMBL" id="RQY86617.1"/>
    </source>
</evidence>
<dbReference type="Proteomes" id="UP000281098">
    <property type="component" value="Unassembled WGS sequence"/>
</dbReference>
<comment type="caution">
    <text evidence="1">The sequence shown here is derived from an EMBL/GenBank/DDBJ whole genome shotgun (WGS) entry which is preliminary data.</text>
</comment>
<evidence type="ECO:0000313" key="2">
    <source>
        <dbReference type="Proteomes" id="UP000281098"/>
    </source>
</evidence>
<organism evidence="1 2">
    <name type="scientific">Burkholderia stagnalis</name>
    <dbReference type="NCBI Taxonomy" id="1503054"/>
    <lineage>
        <taxon>Bacteria</taxon>
        <taxon>Pseudomonadati</taxon>
        <taxon>Pseudomonadota</taxon>
        <taxon>Betaproteobacteria</taxon>
        <taxon>Burkholderiales</taxon>
        <taxon>Burkholderiaceae</taxon>
        <taxon>Burkholderia</taxon>
        <taxon>Burkholderia cepacia complex</taxon>
    </lineage>
</organism>
<proteinExistence type="predicted"/>
<name>A0ABX9YIV8_9BURK</name>
<dbReference type="EMBL" id="QTPM01000042">
    <property type="protein sequence ID" value="RQY86617.1"/>
    <property type="molecule type" value="Genomic_DNA"/>
</dbReference>
<reference evidence="1 2" key="1">
    <citation type="submission" date="2018-08" db="EMBL/GenBank/DDBJ databases">
        <title>Comparative analysis of Burkholderia isolates from Puerto Rico.</title>
        <authorList>
            <person name="Hall C."/>
            <person name="Sahl J."/>
            <person name="Wagner D."/>
        </authorList>
    </citation>
    <scope>NUCLEOTIDE SEQUENCE [LARGE SCALE GENOMIC DNA]</scope>
    <source>
        <strain evidence="1 2">Bp8966</strain>
    </source>
</reference>
<accession>A0ABX9YIV8</accession>
<gene>
    <name evidence="1" type="ORF">DF017_26470</name>
</gene>
<protein>
    <submittedName>
        <fullName evidence="1">Uncharacterized protein</fullName>
    </submittedName>
</protein>
<dbReference type="RefSeq" id="WP_124491401.1">
    <property type="nucleotide sequence ID" value="NZ_JAXKSJ010000015.1"/>
</dbReference>
<keyword evidence="2" id="KW-1185">Reference proteome</keyword>
<sequence>MTNHADEQRAMVRSILKEAMAILRDDKPFDPAHIAFGRIIDTESHYRLEGQRYLYASDVSPSSTVIFTTFDDPEDYSADRSKVKIVPGSVTIRLDPMIAGLPDAEIKALLQLEDFWVDPDGNREYGNEIMTRTPYAPNEQSFRYRSKNVPGSKFPVNVDLAYANPLDGSFPQMLAEVMIKRAYTILTPEERKQRRLEERQAKRRKYGEMNLCTGMLCPETGLWEGFTTVSSSDQLVVHKGQKFPEVRTLTPREEREQRRVTEHVAGQWMWLREPHDHPVWWMQDDPESHEA</sequence>